<evidence type="ECO:0000313" key="5">
    <source>
        <dbReference type="Proteomes" id="UP001229244"/>
    </source>
</evidence>
<dbReference type="InterPro" id="IPR051121">
    <property type="entry name" value="FAH"/>
</dbReference>
<proteinExistence type="inferred from homology"/>
<reference evidence="4" key="1">
    <citation type="submission" date="2023-07" db="EMBL/GenBank/DDBJ databases">
        <title>Genomic Encyclopedia of Type Strains, Phase IV (KMG-IV): sequencing the most valuable type-strain genomes for metagenomic binning, comparative biology and taxonomic classification.</title>
        <authorList>
            <person name="Goeker M."/>
        </authorList>
    </citation>
    <scope>NUCLEOTIDE SEQUENCE</scope>
    <source>
        <strain evidence="4">DSM 21202</strain>
    </source>
</reference>
<keyword evidence="2" id="KW-0479">Metal-binding</keyword>
<comment type="caution">
    <text evidence="4">The sequence shown here is derived from an EMBL/GenBank/DDBJ whole genome shotgun (WGS) entry which is preliminary data.</text>
</comment>
<evidence type="ECO:0000313" key="4">
    <source>
        <dbReference type="EMBL" id="MDQ0315140.1"/>
    </source>
</evidence>
<dbReference type="GO" id="GO:0044281">
    <property type="term" value="P:small molecule metabolic process"/>
    <property type="evidence" value="ECO:0007669"/>
    <property type="project" value="UniProtKB-ARBA"/>
</dbReference>
<evidence type="ECO:0000259" key="3">
    <source>
        <dbReference type="Pfam" id="PF01557"/>
    </source>
</evidence>
<protein>
    <submittedName>
        <fullName evidence="4">2-keto-4-pentenoate hydratase/2-oxohepta-3-ene-1,7-dioic acid hydratase in catechol pathway</fullName>
    </submittedName>
</protein>
<dbReference type="EMBL" id="JAUSUL010000002">
    <property type="protein sequence ID" value="MDQ0315140.1"/>
    <property type="molecule type" value="Genomic_DNA"/>
</dbReference>
<dbReference type="GO" id="GO:0046872">
    <property type="term" value="F:metal ion binding"/>
    <property type="evidence" value="ECO:0007669"/>
    <property type="project" value="UniProtKB-KW"/>
</dbReference>
<dbReference type="AlphaFoldDB" id="A0AAE3VNC7"/>
<dbReference type="Proteomes" id="UP001229244">
    <property type="component" value="Unassembled WGS sequence"/>
</dbReference>
<evidence type="ECO:0000256" key="1">
    <source>
        <dbReference type="ARBA" id="ARBA00010211"/>
    </source>
</evidence>
<accession>A0AAE3VNC7</accession>
<dbReference type="SUPFAM" id="SSF56529">
    <property type="entry name" value="FAH"/>
    <property type="match status" value="1"/>
</dbReference>
<dbReference type="RefSeq" id="WP_306884979.1">
    <property type="nucleotide sequence ID" value="NZ_JAUSUL010000002.1"/>
</dbReference>
<evidence type="ECO:0000256" key="2">
    <source>
        <dbReference type="ARBA" id="ARBA00022723"/>
    </source>
</evidence>
<feature type="domain" description="Fumarylacetoacetase-like C-terminal" evidence="3">
    <location>
        <begin position="76"/>
        <end position="279"/>
    </location>
</feature>
<dbReference type="Pfam" id="PF01557">
    <property type="entry name" value="FAA_hydrolase"/>
    <property type="match status" value="1"/>
</dbReference>
<dbReference type="PANTHER" id="PTHR42796">
    <property type="entry name" value="FUMARYLACETOACETATE HYDROLASE DOMAIN-CONTAINING PROTEIN 2A-RELATED"/>
    <property type="match status" value="1"/>
</dbReference>
<dbReference type="GO" id="GO:0003824">
    <property type="term" value="F:catalytic activity"/>
    <property type="evidence" value="ECO:0007669"/>
    <property type="project" value="InterPro"/>
</dbReference>
<dbReference type="InterPro" id="IPR036663">
    <property type="entry name" value="Fumarylacetoacetase_C_sf"/>
</dbReference>
<name>A0AAE3VNC7_9HYPH</name>
<organism evidence="4 5">
    <name type="scientific">Amorphus orientalis</name>
    <dbReference type="NCBI Taxonomy" id="649198"/>
    <lineage>
        <taxon>Bacteria</taxon>
        <taxon>Pseudomonadati</taxon>
        <taxon>Pseudomonadota</taxon>
        <taxon>Alphaproteobacteria</taxon>
        <taxon>Hyphomicrobiales</taxon>
        <taxon>Amorphaceae</taxon>
        <taxon>Amorphus</taxon>
    </lineage>
</organism>
<dbReference type="InterPro" id="IPR011234">
    <property type="entry name" value="Fumarylacetoacetase-like_C"/>
</dbReference>
<comment type="similarity">
    <text evidence="1">Belongs to the FAH family.</text>
</comment>
<dbReference type="Gene3D" id="3.90.850.10">
    <property type="entry name" value="Fumarylacetoacetase-like, C-terminal domain"/>
    <property type="match status" value="1"/>
</dbReference>
<gene>
    <name evidence="4" type="ORF">J2S73_001597</name>
</gene>
<sequence length="282" mass="30702">MKLASYAAPTGTSYGLVDGEQIVDLKMRIGSSYPDLKSLIEMDAIQAAEKFHTGVTADYHRDEVTFLPTIPDPARIYCIGLNYHAHREEGGRPEVKDPTVFMRIADSQVGHRQPLVKPLESDNLDYEGEIAVIIGKPGRRIPETSAWRHVAGYACYNDGSVRDWQRGSSQFTAGKNFVRTGGFGPWMVTADEIPPGTNLTLTTTLNGAEMQRGVSDDLIFPIPKLIAFLSTFAPLRSGDVIVTGTPSGVGAYRDPKVFLKPGDICEITVDKVGTLSNTVIEG</sequence>
<keyword evidence="5" id="KW-1185">Reference proteome</keyword>
<dbReference type="PANTHER" id="PTHR42796:SF4">
    <property type="entry name" value="FUMARYLACETOACETATE HYDROLASE DOMAIN-CONTAINING PROTEIN 2A"/>
    <property type="match status" value="1"/>
</dbReference>